<name>A0A512TJQ1_CLOBU</name>
<evidence type="ECO:0000256" key="4">
    <source>
        <dbReference type="ARBA" id="ARBA00022857"/>
    </source>
</evidence>
<dbReference type="GO" id="GO:0008652">
    <property type="term" value="P:amino acid biosynthetic process"/>
    <property type="evidence" value="ECO:0007669"/>
    <property type="project" value="UniProtKB-KW"/>
</dbReference>
<dbReference type="SUPFAM" id="SSF51735">
    <property type="entry name" value="NAD(P)-binding Rossmann-fold domains"/>
    <property type="match status" value="1"/>
</dbReference>
<dbReference type="Proteomes" id="UP000321089">
    <property type="component" value="Unassembled WGS sequence"/>
</dbReference>
<keyword evidence="3 7" id="KW-0028">Amino-acid biosynthesis</keyword>
<dbReference type="GO" id="GO:0019632">
    <property type="term" value="P:shikimate metabolic process"/>
    <property type="evidence" value="ECO:0007669"/>
    <property type="project" value="InterPro"/>
</dbReference>
<feature type="binding site" evidence="7">
    <location>
        <begin position="14"/>
        <end position="16"/>
    </location>
    <ligand>
        <name>shikimate</name>
        <dbReference type="ChEBI" id="CHEBI:36208"/>
    </ligand>
</feature>
<dbReference type="CDD" id="cd01065">
    <property type="entry name" value="NAD_bind_Shikimate_DH"/>
    <property type="match status" value="1"/>
</dbReference>
<dbReference type="EC" id="1.1.1.25" evidence="2 7"/>
<dbReference type="InterPro" id="IPR022893">
    <property type="entry name" value="Shikimate_DH_fam"/>
</dbReference>
<feature type="active site" description="Proton acceptor" evidence="7">
    <location>
        <position position="65"/>
    </location>
</feature>
<feature type="binding site" evidence="7">
    <location>
        <position position="233"/>
    </location>
    <ligand>
        <name>NADP(+)</name>
        <dbReference type="ChEBI" id="CHEBI:58349"/>
    </ligand>
</feature>
<dbReference type="InterPro" id="IPR036291">
    <property type="entry name" value="NAD(P)-bd_dom_sf"/>
</dbReference>
<dbReference type="InterPro" id="IPR013708">
    <property type="entry name" value="Shikimate_DH-bd_N"/>
</dbReference>
<proteinExistence type="inferred from homology"/>
<dbReference type="HAMAP" id="MF_00222">
    <property type="entry name" value="Shikimate_DH_AroE"/>
    <property type="match status" value="1"/>
</dbReference>
<comment type="caution">
    <text evidence="9">The sequence shown here is derived from an EMBL/GenBank/DDBJ whole genome shotgun (WGS) entry which is preliminary data.</text>
</comment>
<dbReference type="GO" id="GO:0009423">
    <property type="term" value="P:chorismate biosynthetic process"/>
    <property type="evidence" value="ECO:0007669"/>
    <property type="project" value="UniProtKB-UniRule"/>
</dbReference>
<dbReference type="Proteomes" id="UP000474042">
    <property type="component" value="Unassembled WGS sequence"/>
</dbReference>
<evidence type="ECO:0000259" key="8">
    <source>
        <dbReference type="Pfam" id="PF08501"/>
    </source>
</evidence>
<feature type="binding site" evidence="7">
    <location>
        <position position="77"/>
    </location>
    <ligand>
        <name>NADP(+)</name>
        <dbReference type="ChEBI" id="CHEBI:58349"/>
    </ligand>
</feature>
<dbReference type="SUPFAM" id="SSF53223">
    <property type="entry name" value="Aminoacid dehydrogenase-like, N-terminal domain"/>
    <property type="match status" value="1"/>
</dbReference>
<feature type="binding site" evidence="7">
    <location>
        <position position="101"/>
    </location>
    <ligand>
        <name>shikimate</name>
        <dbReference type="ChEBI" id="CHEBI:36208"/>
    </ligand>
</feature>
<feature type="binding site" evidence="7">
    <location>
        <position position="212"/>
    </location>
    <ligand>
        <name>shikimate</name>
        <dbReference type="ChEBI" id="CHEBI:36208"/>
    </ligand>
</feature>
<dbReference type="EMBL" id="WOFV02000001">
    <property type="protein sequence ID" value="NAS16379.1"/>
    <property type="molecule type" value="Genomic_DNA"/>
</dbReference>
<gene>
    <name evidence="9" type="primary">aroE1</name>
    <name evidence="7 10" type="synonym">aroE</name>
    <name evidence="9" type="ORF">CBU02nite_09860</name>
    <name evidence="10" type="ORF">GND98_000470</name>
</gene>
<dbReference type="UniPathway" id="UPA00053">
    <property type="reaction ID" value="UER00087"/>
</dbReference>
<dbReference type="RefSeq" id="WP_124229910.1">
    <property type="nucleotide sequence ID" value="NZ_BKBC01000009.1"/>
</dbReference>
<keyword evidence="4 7" id="KW-0521">NADP</keyword>
<dbReference type="EMBL" id="BKBC01000009">
    <property type="protein sequence ID" value="GEQ20480.1"/>
    <property type="molecule type" value="Genomic_DNA"/>
</dbReference>
<feature type="domain" description="Shikimate dehydrogenase substrate binding N-terminal" evidence="8">
    <location>
        <begin position="6"/>
        <end position="88"/>
    </location>
</feature>
<accession>A0A512TJQ1</accession>
<reference evidence="9 11" key="1">
    <citation type="submission" date="2019-07" db="EMBL/GenBank/DDBJ databases">
        <title>Whole genome shotgun sequence of Clostridium butyricum NBRC 3858.</title>
        <authorList>
            <person name="Hosoyama A."/>
            <person name="Uohara A."/>
            <person name="Ohji S."/>
            <person name="Ichikawa N."/>
        </authorList>
    </citation>
    <scope>NUCLEOTIDE SEQUENCE [LARGE SCALE GENOMIC DNA]</scope>
    <source>
        <strain evidence="9 11">NBRC 3858</strain>
    </source>
</reference>
<evidence type="ECO:0000256" key="3">
    <source>
        <dbReference type="ARBA" id="ARBA00022605"/>
    </source>
</evidence>
<keyword evidence="6 7" id="KW-0057">Aromatic amino acid biosynthesis</keyword>
<comment type="similarity">
    <text evidence="7">Belongs to the shikimate dehydrogenase family.</text>
</comment>
<dbReference type="InterPro" id="IPR046346">
    <property type="entry name" value="Aminoacid_DH-like_N_sf"/>
</dbReference>
<dbReference type="NCBIfam" id="TIGR00507">
    <property type="entry name" value="aroE"/>
    <property type="match status" value="1"/>
</dbReference>
<feature type="binding site" evidence="7">
    <location>
        <position position="240"/>
    </location>
    <ligand>
        <name>shikimate</name>
        <dbReference type="ChEBI" id="CHEBI:36208"/>
    </ligand>
</feature>
<dbReference type="PANTHER" id="PTHR21089">
    <property type="entry name" value="SHIKIMATE DEHYDROGENASE"/>
    <property type="match status" value="1"/>
</dbReference>
<comment type="catalytic activity">
    <reaction evidence="7">
        <text>shikimate + NADP(+) = 3-dehydroshikimate + NADPH + H(+)</text>
        <dbReference type="Rhea" id="RHEA:17737"/>
        <dbReference type="ChEBI" id="CHEBI:15378"/>
        <dbReference type="ChEBI" id="CHEBI:16630"/>
        <dbReference type="ChEBI" id="CHEBI:36208"/>
        <dbReference type="ChEBI" id="CHEBI:57783"/>
        <dbReference type="ChEBI" id="CHEBI:58349"/>
        <dbReference type="EC" id="1.1.1.25"/>
    </reaction>
</comment>
<comment type="caution">
    <text evidence="7">Lacks conserved residue(s) required for the propagation of feature annotation.</text>
</comment>
<comment type="subunit">
    <text evidence="7">Homodimer.</text>
</comment>
<evidence type="ECO:0000256" key="2">
    <source>
        <dbReference type="ARBA" id="ARBA00012962"/>
    </source>
</evidence>
<dbReference type="PANTHER" id="PTHR21089:SF1">
    <property type="entry name" value="BIFUNCTIONAL 3-DEHYDROQUINATE DEHYDRATASE_SHIKIMATE DEHYDROGENASE, CHLOROPLASTIC"/>
    <property type="match status" value="1"/>
</dbReference>
<organism evidence="9 11">
    <name type="scientific">Clostridium butyricum</name>
    <dbReference type="NCBI Taxonomy" id="1492"/>
    <lineage>
        <taxon>Bacteria</taxon>
        <taxon>Bacillati</taxon>
        <taxon>Bacillota</taxon>
        <taxon>Clostridia</taxon>
        <taxon>Eubacteriales</taxon>
        <taxon>Clostridiaceae</taxon>
        <taxon>Clostridium</taxon>
    </lineage>
</organism>
<evidence type="ECO:0000313" key="11">
    <source>
        <dbReference type="Proteomes" id="UP000321089"/>
    </source>
</evidence>
<evidence type="ECO:0000256" key="6">
    <source>
        <dbReference type="ARBA" id="ARBA00023141"/>
    </source>
</evidence>
<feature type="binding site" evidence="7">
    <location>
        <position position="210"/>
    </location>
    <ligand>
        <name>NADP(+)</name>
        <dbReference type="ChEBI" id="CHEBI:58349"/>
    </ligand>
</feature>
<evidence type="ECO:0000313" key="9">
    <source>
        <dbReference type="EMBL" id="GEQ20480.1"/>
    </source>
</evidence>
<evidence type="ECO:0000313" key="10">
    <source>
        <dbReference type="EMBL" id="NAS16379.1"/>
    </source>
</evidence>
<comment type="pathway">
    <text evidence="1 7">Metabolic intermediate biosynthesis; chorismate biosynthesis; chorismate from D-erythrose 4-phosphate and phosphoenolpyruvate: step 4/7.</text>
</comment>
<keyword evidence="5 7" id="KW-0560">Oxidoreductase</keyword>
<feature type="binding site" evidence="7">
    <location>
        <position position="61"/>
    </location>
    <ligand>
        <name>shikimate</name>
        <dbReference type="ChEBI" id="CHEBI:36208"/>
    </ligand>
</feature>
<comment type="function">
    <text evidence="7">Involved in the biosynthesis of the chorismate, which leads to the biosynthesis of aromatic amino acids. Catalyzes the reversible NADPH linked reduction of 3-dehydroshikimate (DHSA) to yield shikimate (SA).</text>
</comment>
<dbReference type="GO" id="GO:0005829">
    <property type="term" value="C:cytosol"/>
    <property type="evidence" value="ECO:0007669"/>
    <property type="project" value="TreeGrafter"/>
</dbReference>
<reference evidence="10 12" key="2">
    <citation type="submission" date="2020-01" db="EMBL/GenBank/DDBJ databases">
        <title>Genome sequence of a 1,3-propanediol producer, Clostridium butyricum S3.</title>
        <authorList>
            <person name="Zhou J."/>
        </authorList>
    </citation>
    <scope>NUCLEOTIDE SEQUENCE [LARGE SCALE GENOMIC DNA]</scope>
    <source>
        <strain evidence="10 12">S3</strain>
    </source>
</reference>
<dbReference type="Pfam" id="PF08501">
    <property type="entry name" value="Shikimate_dh_N"/>
    <property type="match status" value="1"/>
</dbReference>
<dbReference type="GO" id="GO:0050661">
    <property type="term" value="F:NADP binding"/>
    <property type="evidence" value="ECO:0007669"/>
    <property type="project" value="InterPro"/>
</dbReference>
<sequence>MEFYGVLGEKLPHSISPEIHEKIFKLLNINGAYKIFEVEKSDINKACDSLRILKIKGTNVTIPYKQEIMQYLDSISEEAEKIGAVNTIYLKDGRLSGYNTDYFGFGTIIDKNNVSVKDETAVVLGTGGASKAVVTYLLDRGIKKLYIVSRTKKDETDHDDIRVEYITYKEIEHIKGNILVNTTPVGMYPKTNVSPVNEEVINNFDTLIDIIYNPRMTEFLELGHKLGKKVCGGLEMLVGQAIKAEEIWQEININDEILDEVYEYINKQFN</sequence>
<evidence type="ECO:0000256" key="1">
    <source>
        <dbReference type="ARBA" id="ARBA00004871"/>
    </source>
</evidence>
<dbReference type="AlphaFoldDB" id="A0A512TJQ1"/>
<dbReference type="Gene3D" id="3.40.50.10860">
    <property type="entry name" value="Leucine Dehydrogenase, chain A, domain 1"/>
    <property type="match status" value="1"/>
</dbReference>
<evidence type="ECO:0000256" key="5">
    <source>
        <dbReference type="ARBA" id="ARBA00023002"/>
    </source>
</evidence>
<dbReference type="GO" id="GO:0009073">
    <property type="term" value="P:aromatic amino acid family biosynthetic process"/>
    <property type="evidence" value="ECO:0007669"/>
    <property type="project" value="UniProtKB-KW"/>
</dbReference>
<feature type="binding site" evidence="7">
    <location>
        <position position="86"/>
    </location>
    <ligand>
        <name>shikimate</name>
        <dbReference type="ChEBI" id="CHEBI:36208"/>
    </ligand>
</feature>
<dbReference type="Gene3D" id="3.40.50.720">
    <property type="entry name" value="NAD(P)-binding Rossmann-like Domain"/>
    <property type="match status" value="1"/>
</dbReference>
<evidence type="ECO:0000256" key="7">
    <source>
        <dbReference type="HAMAP-Rule" id="MF_00222"/>
    </source>
</evidence>
<dbReference type="GO" id="GO:0004764">
    <property type="term" value="F:shikimate 3-dehydrogenase (NADP+) activity"/>
    <property type="evidence" value="ECO:0007669"/>
    <property type="project" value="UniProtKB-UniRule"/>
</dbReference>
<dbReference type="InterPro" id="IPR011342">
    <property type="entry name" value="Shikimate_DH"/>
</dbReference>
<protein>
    <recommendedName>
        <fullName evidence="2 7">Shikimate dehydrogenase (NADP(+))</fullName>
        <shortName evidence="7">SDH</shortName>
        <ecNumber evidence="2 7">1.1.1.25</ecNumber>
    </recommendedName>
</protein>
<evidence type="ECO:0000313" key="12">
    <source>
        <dbReference type="Proteomes" id="UP000474042"/>
    </source>
</evidence>